<accession>A0AB39MMS9</accession>
<feature type="domain" description="Xaa-Pro dipeptidyl-peptidase C-terminal" evidence="2">
    <location>
        <begin position="299"/>
        <end position="554"/>
    </location>
</feature>
<dbReference type="EMBL" id="CP163431">
    <property type="protein sequence ID" value="XDQ06321.1"/>
    <property type="molecule type" value="Genomic_DNA"/>
</dbReference>
<proteinExistence type="predicted"/>
<dbReference type="AlphaFoldDB" id="A0AB39MMS9"/>
<dbReference type="PANTHER" id="PTHR43056:SF10">
    <property type="entry name" value="COCE_NOND FAMILY, PUTATIVE (AFU_ORTHOLOGUE AFUA_7G00600)-RELATED"/>
    <property type="match status" value="1"/>
</dbReference>
<dbReference type="Gene3D" id="1.10.3020.10">
    <property type="entry name" value="alpha-amino acid ester hydrolase ( Helical cap domain)"/>
    <property type="match status" value="1"/>
</dbReference>
<dbReference type="PANTHER" id="PTHR43056">
    <property type="entry name" value="PEPTIDASE S9 PROLYL OLIGOPEPTIDASE"/>
    <property type="match status" value="1"/>
</dbReference>
<reference evidence="3" key="1">
    <citation type="submission" date="2024-07" db="EMBL/GenBank/DDBJ databases">
        <authorList>
            <person name="Yu S.T."/>
        </authorList>
    </citation>
    <scope>NUCLEOTIDE SEQUENCE</scope>
    <source>
        <strain evidence="3">R08</strain>
    </source>
</reference>
<sequence length="568" mass="60901">MRLVIERDVPVSMSDGVVLRADVYRPDTSRPLPALLRRTPYGKGASAGGRSLDWMRLVEAGYCLVVQDVRGRYASDGVFRPFADDAADGRDTVGWAAGQDWCDGTVGMIGRSYEGVAQWHAAAAAPPALRALAPHVAAADPYEGWTYLGGAFQLGFCLHWVLGDLLHGQVERAGGTTADVRAVTEALDGIDDLYRAPWRALPLLDRLAPYYREWLEHPGPDAHWRGLAAAPDGERPPALVVGGWYDIFLPGTLRIPSPRSGDRLLIGPWSHCVTGGVFPERRYGLAADEAEFDMTAAHLAFFDRHLKGVSDEPGPPVEVFASGADSWVTPDGPPGADSVPLALHLDSDGDARTRHGSGVLCPGPPRREVTDVYRYDPRDPVPTAGGATCMTGMLVGADCGPLDQRTVEDRPDVLCYTGPRLDAPLVVSGQVVAELYVSSSAPDTDVTAKLVDVHPDGRAEILCDGIVRTGHRARLDGVRPPRPDTVHTLVVEAGTVVHVFRPGHRVRLEVSSSNFPRFDPNPNTGSTPLTLADAPVATAVNRVHHGPGRPSRLLLPVRPGLPDAHDAA</sequence>
<dbReference type="InterPro" id="IPR013736">
    <property type="entry name" value="Xaa-Pro_dipept_C"/>
</dbReference>
<gene>
    <name evidence="3" type="ORF">AB5J58_41880</name>
</gene>
<dbReference type="GO" id="GO:0008239">
    <property type="term" value="F:dipeptidyl-peptidase activity"/>
    <property type="evidence" value="ECO:0007669"/>
    <property type="project" value="InterPro"/>
</dbReference>
<dbReference type="NCBIfam" id="TIGR00976">
    <property type="entry name" value="CocE_NonD"/>
    <property type="match status" value="1"/>
</dbReference>
<dbReference type="RefSeq" id="WP_369191295.1">
    <property type="nucleotide sequence ID" value="NZ_CP163431.1"/>
</dbReference>
<dbReference type="InterPro" id="IPR000383">
    <property type="entry name" value="Xaa-Pro-like_dom"/>
</dbReference>
<evidence type="ECO:0000256" key="1">
    <source>
        <dbReference type="ARBA" id="ARBA00022801"/>
    </source>
</evidence>
<keyword evidence="1 3" id="KW-0378">Hydrolase</keyword>
<dbReference type="InterPro" id="IPR008979">
    <property type="entry name" value="Galactose-bd-like_sf"/>
</dbReference>
<dbReference type="Gene3D" id="3.40.50.1820">
    <property type="entry name" value="alpha/beta hydrolase"/>
    <property type="match status" value="1"/>
</dbReference>
<dbReference type="Pfam" id="PF02129">
    <property type="entry name" value="Peptidase_S15"/>
    <property type="match status" value="1"/>
</dbReference>
<evidence type="ECO:0000259" key="2">
    <source>
        <dbReference type="SMART" id="SM00939"/>
    </source>
</evidence>
<dbReference type="SMART" id="SM00939">
    <property type="entry name" value="PepX_C"/>
    <property type="match status" value="1"/>
</dbReference>
<dbReference type="InterPro" id="IPR005674">
    <property type="entry name" value="CocE/Ser_esterase"/>
</dbReference>
<dbReference type="InterPro" id="IPR029058">
    <property type="entry name" value="AB_hydrolase_fold"/>
</dbReference>
<dbReference type="SUPFAM" id="SSF53474">
    <property type="entry name" value="alpha/beta-Hydrolases"/>
    <property type="match status" value="1"/>
</dbReference>
<organism evidence="3">
    <name type="scientific">Streptomyces sp. R08</name>
    <dbReference type="NCBI Taxonomy" id="3238624"/>
    <lineage>
        <taxon>Bacteria</taxon>
        <taxon>Bacillati</taxon>
        <taxon>Actinomycetota</taxon>
        <taxon>Actinomycetes</taxon>
        <taxon>Kitasatosporales</taxon>
        <taxon>Streptomycetaceae</taxon>
        <taxon>Streptomyces</taxon>
    </lineage>
</organism>
<name>A0AB39MMS9_9ACTN</name>
<dbReference type="Pfam" id="PF08530">
    <property type="entry name" value="PepX_C"/>
    <property type="match status" value="1"/>
</dbReference>
<evidence type="ECO:0000313" key="3">
    <source>
        <dbReference type="EMBL" id="XDQ06321.1"/>
    </source>
</evidence>
<dbReference type="SUPFAM" id="SSF49785">
    <property type="entry name" value="Galactose-binding domain-like"/>
    <property type="match status" value="1"/>
</dbReference>
<protein>
    <submittedName>
        <fullName evidence="3">CocE/NonD family hydrolase</fullName>
    </submittedName>
</protein>
<dbReference type="InterPro" id="IPR050585">
    <property type="entry name" value="Xaa-Pro_dipeptidyl-ppase/CocE"/>
</dbReference>
<dbReference type="Gene3D" id="2.60.120.260">
    <property type="entry name" value="Galactose-binding domain-like"/>
    <property type="match status" value="1"/>
</dbReference>